<keyword evidence="5" id="KW-1185">Reference proteome</keyword>
<evidence type="ECO:0000259" key="3">
    <source>
        <dbReference type="PROSITE" id="PS51352"/>
    </source>
</evidence>
<dbReference type="InterPro" id="IPR013766">
    <property type="entry name" value="Thioredoxin_domain"/>
</dbReference>
<feature type="domain" description="Thioredoxin" evidence="3">
    <location>
        <begin position="1"/>
        <end position="108"/>
    </location>
</feature>
<organism evidence="4 5">
    <name type="scientific">Strongylus vulgaris</name>
    <name type="common">Blood worm</name>
    <dbReference type="NCBI Taxonomy" id="40348"/>
    <lineage>
        <taxon>Eukaryota</taxon>
        <taxon>Metazoa</taxon>
        <taxon>Ecdysozoa</taxon>
        <taxon>Nematoda</taxon>
        <taxon>Chromadorea</taxon>
        <taxon>Rhabditida</taxon>
        <taxon>Rhabditina</taxon>
        <taxon>Rhabditomorpha</taxon>
        <taxon>Strongyloidea</taxon>
        <taxon>Strongylidae</taxon>
        <taxon>Strongylus</taxon>
    </lineage>
</organism>
<dbReference type="EMBL" id="UYYB01021081">
    <property type="protein sequence ID" value="VDM71580.1"/>
    <property type="molecule type" value="Genomic_DNA"/>
</dbReference>
<feature type="transmembrane region" description="Helical" evidence="2">
    <location>
        <begin position="178"/>
        <end position="201"/>
    </location>
</feature>
<dbReference type="Gene3D" id="3.10.620.30">
    <property type="match status" value="1"/>
</dbReference>
<dbReference type="SUPFAM" id="SSF52833">
    <property type="entry name" value="Thioredoxin-like"/>
    <property type="match status" value="1"/>
</dbReference>
<evidence type="ECO:0000313" key="5">
    <source>
        <dbReference type="Proteomes" id="UP000270094"/>
    </source>
</evidence>
<keyword evidence="2" id="KW-0812">Transmembrane</keyword>
<dbReference type="PROSITE" id="PS51352">
    <property type="entry name" value="THIOREDOXIN_2"/>
    <property type="match status" value="1"/>
</dbReference>
<gene>
    <name evidence="4" type="ORF">SVUK_LOCUS6578</name>
</gene>
<evidence type="ECO:0000256" key="1">
    <source>
        <dbReference type="ARBA" id="ARBA00023157"/>
    </source>
</evidence>
<protein>
    <recommendedName>
        <fullName evidence="3">Thioredoxin domain-containing protein</fullName>
    </recommendedName>
</protein>
<dbReference type="InterPro" id="IPR036249">
    <property type="entry name" value="Thioredoxin-like_sf"/>
</dbReference>
<dbReference type="OrthoDB" id="409136at2759"/>
<proteinExistence type="predicted"/>
<dbReference type="Proteomes" id="UP000270094">
    <property type="component" value="Unassembled WGS sequence"/>
</dbReference>
<dbReference type="PRINTS" id="PR00421">
    <property type="entry name" value="THIOREDOXIN"/>
</dbReference>
<dbReference type="InterPro" id="IPR017937">
    <property type="entry name" value="Thioredoxin_CS"/>
</dbReference>
<evidence type="ECO:0000256" key="2">
    <source>
        <dbReference type="SAM" id="Phobius"/>
    </source>
</evidence>
<name>A0A3P7IF55_STRVU</name>
<dbReference type="PROSITE" id="PS00194">
    <property type="entry name" value="THIOREDOXIN_1"/>
    <property type="match status" value="1"/>
</dbReference>
<accession>A0A3P7IF55</accession>
<keyword evidence="2" id="KW-1133">Transmembrane helix</keyword>
<dbReference type="Pfam" id="PF00085">
    <property type="entry name" value="Thioredoxin"/>
    <property type="match status" value="1"/>
</dbReference>
<keyword evidence="2" id="KW-0472">Membrane</keyword>
<sequence length="244" mass="27703">MPVHHMRTLVDLQAKLNAADANRLFVVDFFADWCGPCRFIAPIFENFSSRFTNATFVKVNVDHSPDISTFYGIRAMPTFVLIKQGQELERIQGANPQALEAAINKYYSSTPANPNAANDEEKRFLQQFISNAERVKFYTDDVYKTLAISVIPAEELKRQATDGNGVLSRLQLMKGNLFLFYLSISFIYLHLSLINIVYCWIDLGLLNWFKNDFFSWCDSPVCEKCGNQTPKGSGLKGRLFSALL</sequence>
<dbReference type="CDD" id="cd02947">
    <property type="entry name" value="TRX_family"/>
    <property type="match status" value="1"/>
</dbReference>
<dbReference type="AlphaFoldDB" id="A0A3P7IF55"/>
<keyword evidence="1" id="KW-1015">Disulfide bond</keyword>
<dbReference type="PANTHER" id="PTHR46115">
    <property type="entry name" value="THIOREDOXIN-LIKE PROTEIN 1"/>
    <property type="match status" value="1"/>
</dbReference>
<dbReference type="Gene3D" id="3.40.30.10">
    <property type="entry name" value="Glutaredoxin"/>
    <property type="match status" value="1"/>
</dbReference>
<evidence type="ECO:0000313" key="4">
    <source>
        <dbReference type="EMBL" id="VDM71580.1"/>
    </source>
</evidence>
<reference evidence="4 5" key="1">
    <citation type="submission" date="2018-11" db="EMBL/GenBank/DDBJ databases">
        <authorList>
            <consortium name="Pathogen Informatics"/>
        </authorList>
    </citation>
    <scope>NUCLEOTIDE SEQUENCE [LARGE SCALE GENOMIC DNA]</scope>
</reference>